<evidence type="ECO:0000313" key="3">
    <source>
        <dbReference type="Proteomes" id="UP001642540"/>
    </source>
</evidence>
<gene>
    <name evidence="2" type="ORF">ODALV1_LOCUS4546</name>
</gene>
<protein>
    <submittedName>
        <fullName evidence="2">Uncharacterized protein</fullName>
    </submittedName>
</protein>
<feature type="region of interest" description="Disordered" evidence="1">
    <location>
        <begin position="1"/>
        <end position="41"/>
    </location>
</feature>
<keyword evidence="3" id="KW-1185">Reference proteome</keyword>
<dbReference type="EMBL" id="CAXLJM020000014">
    <property type="protein sequence ID" value="CAL8080096.1"/>
    <property type="molecule type" value="Genomic_DNA"/>
</dbReference>
<feature type="compositionally biased region" description="Basic and acidic residues" evidence="1">
    <location>
        <begin position="32"/>
        <end position="41"/>
    </location>
</feature>
<reference evidence="2 3" key="1">
    <citation type="submission" date="2024-08" db="EMBL/GenBank/DDBJ databases">
        <authorList>
            <person name="Cucini C."/>
            <person name="Frati F."/>
        </authorList>
    </citation>
    <scope>NUCLEOTIDE SEQUENCE [LARGE SCALE GENOMIC DNA]</scope>
</reference>
<feature type="region of interest" description="Disordered" evidence="1">
    <location>
        <begin position="213"/>
        <end position="248"/>
    </location>
</feature>
<sequence>MSNRKLKLHDDDDSSSDSDDPKSPNLRHRRGERSEQYYDKARNLYLPKGKVKRAEYLGKAADAVNSAVFNKNSEKIRSNYKPDSRAVKQLKGEERMDCIAMSISDDRKTGVISGNVKERVEYTRKYKKYGEYGLSENSHGDVIKQALNEKAPAARSVDFDVIGNTNTPTNHNENAKLHAEMQQVSYGVHGESSSMGVSKPPCSNCDDHLSSHGFSDGNIGHPEGWKNENPKNWESPNQDPNNNPSVEKKFGVSKKSVLVEKDLSLGSYKNVKVQNDSVKNHVARNITKSVKPRVNASIQGTIESLVEDIDRAPGAYALGPNSCAGTYTGNRIPMAGAYARASIGDAQAHVGPCHVRANGPAAGAGAHASVLGVGAFANAEVARAEAAVAGITAGVGLNFNTGASLGVDGASVSFLGFGASVGPSLAVRTPVADVACSIM</sequence>
<proteinExistence type="predicted"/>
<dbReference type="Proteomes" id="UP001642540">
    <property type="component" value="Unassembled WGS sequence"/>
</dbReference>
<accession>A0ABP1PWH4</accession>
<comment type="caution">
    <text evidence="2">The sequence shown here is derived from an EMBL/GenBank/DDBJ whole genome shotgun (WGS) entry which is preliminary data.</text>
</comment>
<evidence type="ECO:0000256" key="1">
    <source>
        <dbReference type="SAM" id="MobiDB-lite"/>
    </source>
</evidence>
<organism evidence="2 3">
    <name type="scientific">Orchesella dallaii</name>
    <dbReference type="NCBI Taxonomy" id="48710"/>
    <lineage>
        <taxon>Eukaryota</taxon>
        <taxon>Metazoa</taxon>
        <taxon>Ecdysozoa</taxon>
        <taxon>Arthropoda</taxon>
        <taxon>Hexapoda</taxon>
        <taxon>Collembola</taxon>
        <taxon>Entomobryomorpha</taxon>
        <taxon>Entomobryoidea</taxon>
        <taxon>Orchesellidae</taxon>
        <taxon>Orchesellinae</taxon>
        <taxon>Orchesella</taxon>
    </lineage>
</organism>
<feature type="compositionally biased region" description="Polar residues" evidence="1">
    <location>
        <begin position="232"/>
        <end position="245"/>
    </location>
</feature>
<evidence type="ECO:0000313" key="2">
    <source>
        <dbReference type="EMBL" id="CAL8080096.1"/>
    </source>
</evidence>
<name>A0ABP1PWH4_9HEXA</name>